<keyword evidence="3" id="KW-1185">Reference proteome</keyword>
<comment type="caution">
    <text evidence="2">The sequence shown here is derived from an EMBL/GenBank/DDBJ whole genome shotgun (WGS) entry which is preliminary data.</text>
</comment>
<dbReference type="Proteomes" id="UP001066276">
    <property type="component" value="Chromosome 1_1"/>
</dbReference>
<name>A0AAV7WSJ2_PLEWA</name>
<evidence type="ECO:0000256" key="1">
    <source>
        <dbReference type="SAM" id="MobiDB-lite"/>
    </source>
</evidence>
<reference evidence="2" key="1">
    <citation type="journal article" date="2022" name="bioRxiv">
        <title>Sequencing and chromosome-scale assembly of the giantPleurodeles waltlgenome.</title>
        <authorList>
            <person name="Brown T."/>
            <person name="Elewa A."/>
            <person name="Iarovenko S."/>
            <person name="Subramanian E."/>
            <person name="Araus A.J."/>
            <person name="Petzold A."/>
            <person name="Susuki M."/>
            <person name="Suzuki K.-i.T."/>
            <person name="Hayashi T."/>
            <person name="Toyoda A."/>
            <person name="Oliveira C."/>
            <person name="Osipova E."/>
            <person name="Leigh N.D."/>
            <person name="Simon A."/>
            <person name="Yun M.H."/>
        </authorList>
    </citation>
    <scope>NUCLEOTIDE SEQUENCE</scope>
    <source>
        <strain evidence="2">20211129_DDA</strain>
        <tissue evidence="2">Liver</tissue>
    </source>
</reference>
<organism evidence="2 3">
    <name type="scientific">Pleurodeles waltl</name>
    <name type="common">Iberian ribbed newt</name>
    <dbReference type="NCBI Taxonomy" id="8319"/>
    <lineage>
        <taxon>Eukaryota</taxon>
        <taxon>Metazoa</taxon>
        <taxon>Chordata</taxon>
        <taxon>Craniata</taxon>
        <taxon>Vertebrata</taxon>
        <taxon>Euteleostomi</taxon>
        <taxon>Amphibia</taxon>
        <taxon>Batrachia</taxon>
        <taxon>Caudata</taxon>
        <taxon>Salamandroidea</taxon>
        <taxon>Salamandridae</taxon>
        <taxon>Pleurodelinae</taxon>
        <taxon>Pleurodeles</taxon>
    </lineage>
</organism>
<feature type="region of interest" description="Disordered" evidence="1">
    <location>
        <begin position="75"/>
        <end position="94"/>
    </location>
</feature>
<accession>A0AAV7WSJ2</accession>
<evidence type="ECO:0000313" key="3">
    <source>
        <dbReference type="Proteomes" id="UP001066276"/>
    </source>
</evidence>
<evidence type="ECO:0000313" key="2">
    <source>
        <dbReference type="EMBL" id="KAJ1216148.1"/>
    </source>
</evidence>
<sequence>MVVVVGLGVVWDWMCYDRRGQPGCARAPARRRINRRRDLAGTAAWEAGLFSMVLKISPSAWGNLGVGINKWRQPPSLGTAPNAGQTLSPGGFTSARDRLSRRMPALRPDLRIIHSTVVV</sequence>
<dbReference type="AlphaFoldDB" id="A0AAV7WSJ2"/>
<gene>
    <name evidence="2" type="ORF">NDU88_003754</name>
</gene>
<dbReference type="EMBL" id="JANPWB010000001">
    <property type="protein sequence ID" value="KAJ1216148.1"/>
    <property type="molecule type" value="Genomic_DNA"/>
</dbReference>
<protein>
    <submittedName>
        <fullName evidence="2">Uncharacterized protein</fullName>
    </submittedName>
</protein>
<proteinExistence type="predicted"/>